<protein>
    <submittedName>
        <fullName evidence="1">Uncharacterized protein</fullName>
    </submittedName>
</protein>
<name>A0ABP8B876_9ACTN</name>
<dbReference type="EMBL" id="BAABAQ010000010">
    <property type="protein sequence ID" value="GAA4200318.1"/>
    <property type="molecule type" value="Genomic_DNA"/>
</dbReference>
<organism evidence="1 2">
    <name type="scientific">Streptosporangium oxazolinicum</name>
    <dbReference type="NCBI Taxonomy" id="909287"/>
    <lineage>
        <taxon>Bacteria</taxon>
        <taxon>Bacillati</taxon>
        <taxon>Actinomycetota</taxon>
        <taxon>Actinomycetes</taxon>
        <taxon>Streptosporangiales</taxon>
        <taxon>Streptosporangiaceae</taxon>
        <taxon>Streptosporangium</taxon>
    </lineage>
</organism>
<reference evidence="2" key="1">
    <citation type="journal article" date="2019" name="Int. J. Syst. Evol. Microbiol.">
        <title>The Global Catalogue of Microorganisms (GCM) 10K type strain sequencing project: providing services to taxonomists for standard genome sequencing and annotation.</title>
        <authorList>
            <consortium name="The Broad Institute Genomics Platform"/>
            <consortium name="The Broad Institute Genome Sequencing Center for Infectious Disease"/>
            <person name="Wu L."/>
            <person name="Ma J."/>
        </authorList>
    </citation>
    <scope>NUCLEOTIDE SEQUENCE [LARGE SCALE GENOMIC DNA]</scope>
    <source>
        <strain evidence="2">JCM 17388</strain>
    </source>
</reference>
<proteinExistence type="predicted"/>
<keyword evidence="2" id="KW-1185">Reference proteome</keyword>
<dbReference type="Proteomes" id="UP001501251">
    <property type="component" value="Unassembled WGS sequence"/>
</dbReference>
<sequence>MRAFLNRFRFLTSGSAGYSADGRMMGLGLATAMRKYGSAENAERHLRRWATEQRTDGIDVPK</sequence>
<accession>A0ABP8B876</accession>
<evidence type="ECO:0000313" key="1">
    <source>
        <dbReference type="EMBL" id="GAA4200318.1"/>
    </source>
</evidence>
<evidence type="ECO:0000313" key="2">
    <source>
        <dbReference type="Proteomes" id="UP001501251"/>
    </source>
</evidence>
<dbReference type="RefSeq" id="WP_344920807.1">
    <property type="nucleotide sequence ID" value="NZ_BAABAQ010000010.1"/>
</dbReference>
<gene>
    <name evidence="1" type="ORF">GCM10022252_53410</name>
</gene>
<comment type="caution">
    <text evidence="1">The sequence shown here is derived from an EMBL/GenBank/DDBJ whole genome shotgun (WGS) entry which is preliminary data.</text>
</comment>